<reference evidence="3" key="1">
    <citation type="journal article" date="2019" name="Int. J. Syst. Evol. Microbiol.">
        <title>The Global Catalogue of Microorganisms (GCM) 10K type strain sequencing project: providing services to taxonomists for standard genome sequencing and annotation.</title>
        <authorList>
            <consortium name="The Broad Institute Genomics Platform"/>
            <consortium name="The Broad Institute Genome Sequencing Center for Infectious Disease"/>
            <person name="Wu L."/>
            <person name="Ma J."/>
        </authorList>
    </citation>
    <scope>NUCLEOTIDE SEQUENCE [LARGE SCALE GENOMIC DNA]</scope>
    <source>
        <strain evidence="3">CGMCC 1.18578</strain>
    </source>
</reference>
<dbReference type="Proteomes" id="UP001596108">
    <property type="component" value="Unassembled WGS sequence"/>
</dbReference>
<sequence length="328" mass="35985">MKHANLSAKALAMLVCLSLVLLAGTYGPLHAYLSAVKRTDAVQAAFKPDETNKPLLQWIEQQAPGKAMTAIDAVNDRVWKAIPGYDGREVDVQATYRKAMEAGIQVPIATAKFPWVYREIKPAINLSDLPMLPTYRGNPAKPMVALMINVAWGDEYLMPMLDTLKAANVHATFFMDGMWLSKHMDVAKEIIASGHELSNHAYSHPNMSQLGAGKQREEIGKTEKLLDELGVDNKWFAPPSGDYNSQTVKVAAEFGLRTVLWTLDTLDWRKPPSWSIVAKVTSRVGPGTLILMHPTESSKGALSGIIKAVRAKGYSLGTVSETLSTDRI</sequence>
<dbReference type="InterPro" id="IPR050248">
    <property type="entry name" value="Polysacc_deacetylase_ArnD"/>
</dbReference>
<protein>
    <submittedName>
        <fullName evidence="2">Polysaccharide deacetylase family protein</fullName>
    </submittedName>
</protein>
<proteinExistence type="predicted"/>
<dbReference type="RefSeq" id="WP_378114469.1">
    <property type="nucleotide sequence ID" value="NZ_JBHSNC010000057.1"/>
</dbReference>
<dbReference type="SUPFAM" id="SSF88713">
    <property type="entry name" value="Glycoside hydrolase/deacetylase"/>
    <property type="match status" value="1"/>
</dbReference>
<keyword evidence="3" id="KW-1185">Reference proteome</keyword>
<accession>A0ABW0R5U2</accession>
<dbReference type="PANTHER" id="PTHR10587">
    <property type="entry name" value="GLYCOSYL TRANSFERASE-RELATED"/>
    <property type="match status" value="1"/>
</dbReference>
<organism evidence="2 3">
    <name type="scientific">Cohnella yongneupensis</name>
    <dbReference type="NCBI Taxonomy" id="425006"/>
    <lineage>
        <taxon>Bacteria</taxon>
        <taxon>Bacillati</taxon>
        <taxon>Bacillota</taxon>
        <taxon>Bacilli</taxon>
        <taxon>Bacillales</taxon>
        <taxon>Paenibacillaceae</taxon>
        <taxon>Cohnella</taxon>
    </lineage>
</organism>
<dbReference type="Pfam" id="PF01522">
    <property type="entry name" value="Polysacc_deac_1"/>
    <property type="match status" value="1"/>
</dbReference>
<dbReference type="CDD" id="cd10950">
    <property type="entry name" value="CE4_BsYlxY_like"/>
    <property type="match status" value="1"/>
</dbReference>
<gene>
    <name evidence="2" type="ORF">ACFPQ4_24070</name>
</gene>
<evidence type="ECO:0000313" key="2">
    <source>
        <dbReference type="EMBL" id="MFC5532506.1"/>
    </source>
</evidence>
<feature type="domain" description="NodB homology" evidence="1">
    <location>
        <begin position="142"/>
        <end position="317"/>
    </location>
</feature>
<evidence type="ECO:0000313" key="3">
    <source>
        <dbReference type="Proteomes" id="UP001596108"/>
    </source>
</evidence>
<evidence type="ECO:0000259" key="1">
    <source>
        <dbReference type="PROSITE" id="PS51677"/>
    </source>
</evidence>
<dbReference type="Gene3D" id="3.20.20.370">
    <property type="entry name" value="Glycoside hydrolase/deacetylase"/>
    <property type="match status" value="1"/>
</dbReference>
<comment type="caution">
    <text evidence="2">The sequence shown here is derived from an EMBL/GenBank/DDBJ whole genome shotgun (WGS) entry which is preliminary data.</text>
</comment>
<dbReference type="PANTHER" id="PTHR10587:SF80">
    <property type="entry name" value="CHITOOLIGOSACCHARIDE DEACETYLASE"/>
    <property type="match status" value="1"/>
</dbReference>
<name>A0ABW0R5U2_9BACL</name>
<dbReference type="InterPro" id="IPR002509">
    <property type="entry name" value="NODB_dom"/>
</dbReference>
<dbReference type="PROSITE" id="PS51677">
    <property type="entry name" value="NODB"/>
    <property type="match status" value="1"/>
</dbReference>
<dbReference type="EMBL" id="JBHSNC010000057">
    <property type="protein sequence ID" value="MFC5532506.1"/>
    <property type="molecule type" value="Genomic_DNA"/>
</dbReference>
<dbReference type="InterPro" id="IPR011330">
    <property type="entry name" value="Glyco_hydro/deAcase_b/a-brl"/>
</dbReference>